<dbReference type="Pfam" id="PF00059">
    <property type="entry name" value="Lectin_C"/>
    <property type="match status" value="1"/>
</dbReference>
<accession>A0A914AZG5</accession>
<protein>
    <recommendedName>
        <fullName evidence="2">C-type lectin domain-containing protein</fullName>
    </recommendedName>
</protein>
<dbReference type="EnsemblMetazoa" id="XM_038213135.1">
    <property type="protein sequence ID" value="XP_038069063.1"/>
    <property type="gene ID" value="LOC119738293"/>
</dbReference>
<keyword evidence="1" id="KW-0732">Signal</keyword>
<dbReference type="SUPFAM" id="SSF56436">
    <property type="entry name" value="C-type lectin-like"/>
    <property type="match status" value="1"/>
</dbReference>
<dbReference type="AlphaFoldDB" id="A0A914AZG5"/>
<dbReference type="InterPro" id="IPR016186">
    <property type="entry name" value="C-type_lectin-like/link_sf"/>
</dbReference>
<dbReference type="SMART" id="SM00034">
    <property type="entry name" value="CLECT"/>
    <property type="match status" value="1"/>
</dbReference>
<dbReference type="InterPro" id="IPR050801">
    <property type="entry name" value="Ca-Dep_Lectins_ImmuneDev"/>
</dbReference>
<feature type="domain" description="C-type lectin" evidence="2">
    <location>
        <begin position="35"/>
        <end position="150"/>
    </location>
</feature>
<dbReference type="RefSeq" id="XP_038069063.1">
    <property type="nucleotide sequence ID" value="XM_038213135.1"/>
</dbReference>
<reference evidence="3" key="1">
    <citation type="submission" date="2022-11" db="UniProtKB">
        <authorList>
            <consortium name="EnsemblMetazoa"/>
        </authorList>
    </citation>
    <scope>IDENTIFICATION</scope>
</reference>
<dbReference type="PROSITE" id="PS50041">
    <property type="entry name" value="C_TYPE_LECTIN_2"/>
    <property type="match status" value="1"/>
</dbReference>
<evidence type="ECO:0000259" key="2">
    <source>
        <dbReference type="PROSITE" id="PS50041"/>
    </source>
</evidence>
<dbReference type="CDD" id="cd00037">
    <property type="entry name" value="CLECT"/>
    <property type="match status" value="1"/>
</dbReference>
<feature type="chain" id="PRO_5037249050" description="C-type lectin domain-containing protein" evidence="1">
    <location>
        <begin position="27"/>
        <end position="241"/>
    </location>
</feature>
<organism evidence="3 4">
    <name type="scientific">Patiria miniata</name>
    <name type="common">Bat star</name>
    <name type="synonym">Asterina miniata</name>
    <dbReference type="NCBI Taxonomy" id="46514"/>
    <lineage>
        <taxon>Eukaryota</taxon>
        <taxon>Metazoa</taxon>
        <taxon>Echinodermata</taxon>
        <taxon>Eleutherozoa</taxon>
        <taxon>Asterozoa</taxon>
        <taxon>Asteroidea</taxon>
        <taxon>Valvatacea</taxon>
        <taxon>Valvatida</taxon>
        <taxon>Asterinidae</taxon>
        <taxon>Patiria</taxon>
    </lineage>
</organism>
<keyword evidence="4" id="KW-1185">Reference proteome</keyword>
<evidence type="ECO:0000313" key="4">
    <source>
        <dbReference type="Proteomes" id="UP000887568"/>
    </source>
</evidence>
<feature type="signal peptide" evidence="1">
    <location>
        <begin position="1"/>
        <end position="26"/>
    </location>
</feature>
<name>A0A914AZG5_PATMI</name>
<evidence type="ECO:0000256" key="1">
    <source>
        <dbReference type="SAM" id="SignalP"/>
    </source>
</evidence>
<dbReference type="InterPro" id="IPR016187">
    <property type="entry name" value="CTDL_fold"/>
</dbReference>
<sequence length="241" mass="27640">MSWFSATLISILFLLLLVSNRSFLQASCPPGWLKWRQSCYIRLPNRMNWFEASEACNRPGGSMIVPNSKEENLFIWESLVTGTGGLWIGCTDAAQEGVWLCDGQPAQYTNWHPSYPSRSNKRNCARISTYEGWRWVDKTLCNRQRFAACEMTPSSVPAYHTFTGPDGRVPQRCLLHHDIKNLTAEGLLACGWACWADPRCRSFNLWQSKKKQKMCQLNDVTRLVADDNDFKATDNCYFFNL</sequence>
<dbReference type="Gene3D" id="3.10.100.10">
    <property type="entry name" value="Mannose-Binding Protein A, subunit A"/>
    <property type="match status" value="1"/>
</dbReference>
<proteinExistence type="predicted"/>
<dbReference type="GeneID" id="119738293"/>
<dbReference type="PANTHER" id="PTHR22801:SF63">
    <property type="entry name" value="C-TYPE LECTIN DOMAIN-CONTAINING PROTEIN"/>
    <property type="match status" value="1"/>
</dbReference>
<dbReference type="Proteomes" id="UP000887568">
    <property type="component" value="Unplaced"/>
</dbReference>
<evidence type="ECO:0000313" key="3">
    <source>
        <dbReference type="EnsemblMetazoa" id="XP_038069063.1"/>
    </source>
</evidence>
<dbReference type="OrthoDB" id="5797898at2759"/>
<dbReference type="InterPro" id="IPR001304">
    <property type="entry name" value="C-type_lectin-like"/>
</dbReference>
<dbReference type="PANTHER" id="PTHR22801">
    <property type="entry name" value="LITHOSTATHINE"/>
    <property type="match status" value="1"/>
</dbReference>